<evidence type="ECO:0000256" key="9">
    <source>
        <dbReference type="SAM" id="SignalP"/>
    </source>
</evidence>
<evidence type="ECO:0000259" key="10">
    <source>
        <dbReference type="Pfam" id="PF22842"/>
    </source>
</evidence>
<dbReference type="InterPro" id="IPR053868">
    <property type="entry name" value="Pel9A-like_beta_helix"/>
</dbReference>
<evidence type="ECO:0000256" key="7">
    <source>
        <dbReference type="ARBA" id="ARBA00023239"/>
    </source>
</evidence>
<feature type="signal peptide" evidence="9">
    <location>
        <begin position="1"/>
        <end position="20"/>
    </location>
</feature>
<proteinExistence type="inferred from homology"/>
<dbReference type="GO" id="GO:0005576">
    <property type="term" value="C:extracellular region"/>
    <property type="evidence" value="ECO:0007669"/>
    <property type="project" value="UniProtKB-SubCell"/>
</dbReference>
<dbReference type="KEGG" id="fgg:FSB75_11150"/>
<comment type="similarity">
    <text evidence="8">Belongs to the polysaccharide lyase 9 family.</text>
</comment>
<evidence type="ECO:0000313" key="12">
    <source>
        <dbReference type="Proteomes" id="UP000321204"/>
    </source>
</evidence>
<evidence type="ECO:0000256" key="6">
    <source>
        <dbReference type="ARBA" id="ARBA00022837"/>
    </source>
</evidence>
<keyword evidence="5 9" id="KW-0732">Signal</keyword>
<feature type="chain" id="PRO_5023060985" description="Pel9A-like right handed beta-helix region domain-containing protein" evidence="9">
    <location>
        <begin position="21"/>
        <end position="453"/>
    </location>
</feature>
<keyword evidence="7" id="KW-0456">Lyase</keyword>
<evidence type="ECO:0000313" key="11">
    <source>
        <dbReference type="EMBL" id="QEC56425.1"/>
    </source>
</evidence>
<dbReference type="PANTHER" id="PTHR40088:SF1">
    <property type="entry name" value="PECTATE LYASE PEL9"/>
    <property type="match status" value="1"/>
</dbReference>
<dbReference type="GO" id="GO:0046872">
    <property type="term" value="F:metal ion binding"/>
    <property type="evidence" value="ECO:0007669"/>
    <property type="project" value="UniProtKB-KW"/>
</dbReference>
<dbReference type="Gene3D" id="2.160.20.10">
    <property type="entry name" value="Single-stranded right-handed beta-helix, Pectin lyase-like"/>
    <property type="match status" value="1"/>
</dbReference>
<dbReference type="InterPro" id="IPR052052">
    <property type="entry name" value="Polysaccharide_Lyase_9"/>
</dbReference>
<dbReference type="RefSeq" id="WP_146787106.1">
    <property type="nucleotide sequence ID" value="NZ_BAABIO010000001.1"/>
</dbReference>
<dbReference type="InterPro" id="IPR011050">
    <property type="entry name" value="Pectin_lyase_fold/virulence"/>
</dbReference>
<evidence type="ECO:0000256" key="8">
    <source>
        <dbReference type="ARBA" id="ARBA00038263"/>
    </source>
</evidence>
<organism evidence="11 12">
    <name type="scientific">Flavisolibacter ginsenosidimutans</name>
    <dbReference type="NCBI Taxonomy" id="661481"/>
    <lineage>
        <taxon>Bacteria</taxon>
        <taxon>Pseudomonadati</taxon>
        <taxon>Bacteroidota</taxon>
        <taxon>Chitinophagia</taxon>
        <taxon>Chitinophagales</taxon>
        <taxon>Chitinophagaceae</taxon>
        <taxon>Flavisolibacter</taxon>
    </lineage>
</organism>
<dbReference type="Pfam" id="PF22842">
    <property type="entry name" value="Pel9A-like_beta_helix"/>
    <property type="match status" value="1"/>
</dbReference>
<dbReference type="Proteomes" id="UP000321204">
    <property type="component" value="Chromosome"/>
</dbReference>
<gene>
    <name evidence="11" type="ORF">FSB75_11150</name>
</gene>
<name>A0A5B8UK81_9BACT</name>
<keyword evidence="4" id="KW-0479">Metal-binding</keyword>
<sequence length="453" mass="48646">MIKKLTTAFLLLCTATLCFARTYFVAPTGSDNNPGTKALPFASVQRAQSLVAPGDTVYIRGGRYGMQESQIASRSGIKAFVIHLDKSGAEGKPIHYWAYPGEHPVFDFSAVKPAGFRVHAFEITGSWLHLKGLEVTGVQVTITDANTQSICFSNDGGSNNIYEQLNMHDGQGIGFFLTAGANNLVLNCDAYRNYDYTSKAGGGRNGGNVDGFGNHPSKGSVNNVFRGCRAWYNSDDGYDCISASEATVFENCWAFCNGYSADGVSRGDGNGFKAGGYGARVLAGLPDSIPHNTVRFCLAVMNKANGFYSNHHLAGSRWYNNTAYANGTNYNMLNRKAKTETDYLTDGPGYDHVLRNNLSLSPRSGTDIANYDPARCTIDHNSFLNGGITITAADFLSLDTAQLTALRGADGGLPRIDFMHLKNGSKAIDAGVDVGFSYAGKAPDLGCFEAEKK</sequence>
<evidence type="ECO:0000256" key="5">
    <source>
        <dbReference type="ARBA" id="ARBA00022729"/>
    </source>
</evidence>
<dbReference type="SUPFAM" id="SSF51126">
    <property type="entry name" value="Pectin lyase-like"/>
    <property type="match status" value="1"/>
</dbReference>
<evidence type="ECO:0000256" key="2">
    <source>
        <dbReference type="ARBA" id="ARBA00004613"/>
    </source>
</evidence>
<protein>
    <recommendedName>
        <fullName evidence="10">Pel9A-like right handed beta-helix region domain-containing protein</fullName>
    </recommendedName>
</protein>
<accession>A0A5B8UK81</accession>
<reference evidence="11 12" key="1">
    <citation type="journal article" date="2015" name="Int. J. Syst. Evol. Microbiol.">
        <title>Flavisolibacter ginsenosidimutans sp. nov., with ginsenoside-converting activity isolated from soil used for cultivating ginseng.</title>
        <authorList>
            <person name="Zhao Y."/>
            <person name="Liu Q."/>
            <person name="Kang M.S."/>
            <person name="Jin F."/>
            <person name="Yu H."/>
            <person name="Im W.T."/>
        </authorList>
    </citation>
    <scope>NUCLEOTIDE SEQUENCE [LARGE SCALE GENOMIC DNA]</scope>
    <source>
        <strain evidence="11 12">Gsoil 636</strain>
    </source>
</reference>
<dbReference type="InterPro" id="IPR012334">
    <property type="entry name" value="Pectin_lyas_fold"/>
</dbReference>
<keyword evidence="3" id="KW-0964">Secreted</keyword>
<comment type="cofactor">
    <cofactor evidence="1">
        <name>Ca(2+)</name>
        <dbReference type="ChEBI" id="CHEBI:29108"/>
    </cofactor>
</comment>
<comment type="subcellular location">
    <subcellularLocation>
        <location evidence="2">Secreted</location>
    </subcellularLocation>
</comment>
<dbReference type="AlphaFoldDB" id="A0A5B8UK81"/>
<evidence type="ECO:0000256" key="3">
    <source>
        <dbReference type="ARBA" id="ARBA00022525"/>
    </source>
</evidence>
<dbReference type="OrthoDB" id="8660908at2"/>
<keyword evidence="6" id="KW-0106">Calcium</keyword>
<dbReference type="GO" id="GO:0016837">
    <property type="term" value="F:carbon-oxygen lyase activity, acting on polysaccharides"/>
    <property type="evidence" value="ECO:0007669"/>
    <property type="project" value="TreeGrafter"/>
</dbReference>
<feature type="domain" description="Pel9A-like right handed beta-helix region" evidence="10">
    <location>
        <begin position="17"/>
        <end position="366"/>
    </location>
</feature>
<dbReference type="PANTHER" id="PTHR40088">
    <property type="entry name" value="PECTATE LYASE (EUROFUNG)"/>
    <property type="match status" value="1"/>
</dbReference>
<dbReference type="EMBL" id="CP042433">
    <property type="protein sequence ID" value="QEC56425.1"/>
    <property type="molecule type" value="Genomic_DNA"/>
</dbReference>
<evidence type="ECO:0000256" key="4">
    <source>
        <dbReference type="ARBA" id="ARBA00022723"/>
    </source>
</evidence>
<keyword evidence="12" id="KW-1185">Reference proteome</keyword>
<evidence type="ECO:0000256" key="1">
    <source>
        <dbReference type="ARBA" id="ARBA00001913"/>
    </source>
</evidence>